<dbReference type="SMART" id="SM00028">
    <property type="entry name" value="TPR"/>
    <property type="match status" value="2"/>
</dbReference>
<dbReference type="InterPro" id="IPR042476">
    <property type="entry name" value="APPBP2"/>
</dbReference>
<feature type="repeat" description="TPR" evidence="1">
    <location>
        <begin position="459"/>
        <end position="492"/>
    </location>
</feature>
<evidence type="ECO:0000313" key="3">
    <source>
        <dbReference type="Proteomes" id="UP001642540"/>
    </source>
</evidence>
<dbReference type="PROSITE" id="PS50005">
    <property type="entry name" value="TPR"/>
    <property type="match status" value="1"/>
</dbReference>
<comment type="caution">
    <text evidence="2">The sequence shown here is derived from an EMBL/GenBank/DDBJ whole genome shotgun (WGS) entry which is preliminary data.</text>
</comment>
<dbReference type="Pfam" id="PF13424">
    <property type="entry name" value="TPR_12"/>
    <property type="match status" value="1"/>
</dbReference>
<dbReference type="PANTHER" id="PTHR46575">
    <property type="entry name" value="AMYLOID PROTEIN-BINDING PROTEIN 2"/>
    <property type="match status" value="1"/>
</dbReference>
<protein>
    <recommendedName>
        <fullName evidence="4">Amyloid protein-binding protein 2</fullName>
    </recommendedName>
</protein>
<dbReference type="PANTHER" id="PTHR46575:SF1">
    <property type="entry name" value="AMYLOID PROTEIN-BINDING PROTEIN 2"/>
    <property type="match status" value="1"/>
</dbReference>
<evidence type="ECO:0000313" key="2">
    <source>
        <dbReference type="EMBL" id="CAL8096422.1"/>
    </source>
</evidence>
<organism evidence="2 3">
    <name type="scientific">Orchesella dallaii</name>
    <dbReference type="NCBI Taxonomy" id="48710"/>
    <lineage>
        <taxon>Eukaryota</taxon>
        <taxon>Metazoa</taxon>
        <taxon>Ecdysozoa</taxon>
        <taxon>Arthropoda</taxon>
        <taxon>Hexapoda</taxon>
        <taxon>Collembola</taxon>
        <taxon>Entomobryomorpha</taxon>
        <taxon>Entomobryoidea</taxon>
        <taxon>Orchesellidae</taxon>
        <taxon>Orchesellinae</taxon>
        <taxon>Orchesella</taxon>
    </lineage>
</organism>
<dbReference type="InterPro" id="IPR019734">
    <property type="entry name" value="TPR_rpt"/>
</dbReference>
<dbReference type="Gene3D" id="1.25.40.10">
    <property type="entry name" value="Tetratricopeptide repeat domain"/>
    <property type="match status" value="2"/>
</dbReference>
<accession>A0ABP1QF99</accession>
<dbReference type="Proteomes" id="UP001642540">
    <property type="component" value="Unassembled WGS sequence"/>
</dbReference>
<dbReference type="InterPro" id="IPR011990">
    <property type="entry name" value="TPR-like_helical_dom_sf"/>
</dbReference>
<keyword evidence="1" id="KW-0802">TPR repeat</keyword>
<dbReference type="SUPFAM" id="SSF48452">
    <property type="entry name" value="TPR-like"/>
    <property type="match status" value="2"/>
</dbReference>
<gene>
    <name evidence="2" type="ORF">ODALV1_LOCUS9352</name>
</gene>
<sequence>MERDPAAGMVDITLYSLCLGPVSRRCNQVRMEHNVIPGNVLIDIFTKIAEDGNEMEHSLLKMELSQLHVLMKLMQVKLKRDKLHKIFKTVINRDITQALSNIGSPPCISTSCRNIVEDLVPARLADRFEEKCMIAIKSEGPHENLLKIGMQLGEFLCEAGWYEEGEKVLSRCIIIVSLDKNELRAYQRSIKFLEKLLVAQVCYSMHSQAHITFETARDIIEKLKDAKIKVNLAGIYSAFSSLSFLECSYNDALDWSIKALEELKEVINCTETRAIVDILRQAAKSCVVKREFHKAELLIKEAVYLARDVYGSKSVKYADTLLDFGYYLLNRDSVGQAVTVYRECFSIREAAYGCYNLMTAVVLEDLSYALYVLEYNSGNFDEARSLSQKAINTMDILLPLNHLQLASVKRVKALILEEVAIDSHGTPVEKDLLKEAEKLHQTALKLSQRVFGEMNVQIAKHYGNLGRLYQSMRKYQDAEEMHLKAISIKEKLLGVYDYEVALSVGHLASLYNYDMEQYRKAEELHLRSISIGKRLFGDAYSGLEYDYRGLMQIYNTEGNADKYTEYSVIFTQWRMLRDLKVASCSDKAVSEKQVSQPVSKVIEDFFTIKWLNTTN</sequence>
<evidence type="ECO:0000256" key="1">
    <source>
        <dbReference type="PROSITE-ProRule" id="PRU00339"/>
    </source>
</evidence>
<dbReference type="Pfam" id="PF13374">
    <property type="entry name" value="TPR_10"/>
    <property type="match status" value="1"/>
</dbReference>
<dbReference type="EMBL" id="CAXLJM020000028">
    <property type="protein sequence ID" value="CAL8096422.1"/>
    <property type="molecule type" value="Genomic_DNA"/>
</dbReference>
<proteinExistence type="predicted"/>
<evidence type="ECO:0008006" key="4">
    <source>
        <dbReference type="Google" id="ProtNLM"/>
    </source>
</evidence>
<reference evidence="2 3" key="1">
    <citation type="submission" date="2024-08" db="EMBL/GenBank/DDBJ databases">
        <authorList>
            <person name="Cucini C."/>
            <person name="Frati F."/>
        </authorList>
    </citation>
    <scope>NUCLEOTIDE SEQUENCE [LARGE SCALE GENOMIC DNA]</scope>
</reference>
<name>A0ABP1QF99_9HEXA</name>
<keyword evidence="3" id="KW-1185">Reference proteome</keyword>